<evidence type="ECO:0000256" key="1">
    <source>
        <dbReference type="SAM" id="SignalP"/>
    </source>
</evidence>
<dbReference type="OrthoDB" id="184858at2"/>
<dbReference type="InterPro" id="IPR029058">
    <property type="entry name" value="AB_hydrolase_fold"/>
</dbReference>
<dbReference type="Proteomes" id="UP000293764">
    <property type="component" value="Unassembled WGS sequence"/>
</dbReference>
<feature type="signal peptide" evidence="1">
    <location>
        <begin position="1"/>
        <end position="40"/>
    </location>
</feature>
<dbReference type="RefSeq" id="WP_130101573.1">
    <property type="nucleotide sequence ID" value="NZ_SDWW01000008.1"/>
</dbReference>
<dbReference type="InterPro" id="IPR050583">
    <property type="entry name" value="Mycobacterial_A85_antigen"/>
</dbReference>
<gene>
    <name evidence="2" type="ORF">EUA98_05020</name>
</gene>
<dbReference type="PANTHER" id="PTHR48098">
    <property type="entry name" value="ENTEROCHELIN ESTERASE-RELATED"/>
    <property type="match status" value="1"/>
</dbReference>
<feature type="chain" id="PRO_5038359480" evidence="1">
    <location>
        <begin position="41"/>
        <end position="815"/>
    </location>
</feature>
<dbReference type="Gene3D" id="3.40.50.1820">
    <property type="entry name" value="alpha/beta hydrolase"/>
    <property type="match status" value="1"/>
</dbReference>
<dbReference type="EMBL" id="SDWW01000008">
    <property type="protein sequence ID" value="RYV52125.1"/>
    <property type="molecule type" value="Genomic_DNA"/>
</dbReference>
<dbReference type="GO" id="GO:0016747">
    <property type="term" value="F:acyltransferase activity, transferring groups other than amino-acyl groups"/>
    <property type="evidence" value="ECO:0007669"/>
    <property type="project" value="TreeGrafter"/>
</dbReference>
<dbReference type="SUPFAM" id="SSF53474">
    <property type="entry name" value="alpha/beta-Hydrolases"/>
    <property type="match status" value="1"/>
</dbReference>
<dbReference type="InterPro" id="IPR010620">
    <property type="entry name" value="SBBP_repeat"/>
</dbReference>
<sequence length="815" mass="80968">MSTSTSHRRSRRSPRRGPTLLLACALGLTLGTVTGPPAAAAEPAGTLVPGTAPSAALGGAISFTTYLPPGYAAATESYPTLYLLHGRGDTQSAWTQVAGELDAMIADGSVPPMVVVMPDAPWSGGGSWYVDSTYTGTDPAADGPGQAVETALTRDLVTYVDATYRTVDDRSARAVGGYSMGGAGALRYTLAHQDVFSAAIVLSPAVYVPTPPADSSTRDYGAYGVGTALFDQARYDALNYPAGLAALDPALPVHLFIAVGDDEYANPAPADASHDLDLESAQLYNTARRVPGVTAELRVLNGGHDWTVWRPAFREGLVDVAAYLRTTVPDPLVGATLGSAGDDRAGGVVASPDGSVIVAVNAASALPGVGAVGGMDAVVQARSATGDTLWSHVLGTVANDRAYGLVPGAGGAVLAAGYTRGDLDGAHPSGASDDLFVAAMDSTGTRQWLRQLGDPLKADRAYATASDGAGGIYVAGYTSGSFDGTASAGDKDAVLARFDGAGTLLWSDQIGSPGEDKALAISLAADGGAYVAGVAGGALPGATGLGANDGWVARYTAAGGRQWVTAVGTAASDQVLGLATTADAVVAVGDTEGTLGAHPLGDKDAFVVSLGTDGTVRWSTQVGTTGDDRAVAVVAEPTGRLLVLGHTSGRLAGGVGGVDLFRVAITPTGGAGPVTQFGTIERDGMDDYDSNLYVAYDGAATAWVGALTYGAADGATNAGAGDILLTSVAFGAPAAPGAGPGAGVTPPVSGGGGSAAPSTASAVPVVARVRSGLLSSTGFDALRMLLLAGALVTLGGGAVGMRRRTGGSGAPTLLS</sequence>
<comment type="caution">
    <text evidence="2">The sequence shown here is derived from an EMBL/GenBank/DDBJ whole genome shotgun (WGS) entry which is preliminary data.</text>
</comment>
<dbReference type="AlphaFoldDB" id="A0A4Q5N1Z9"/>
<dbReference type="PANTHER" id="PTHR48098:SF1">
    <property type="entry name" value="DIACYLGLYCEROL ACYLTRANSFERASE_MYCOLYLTRANSFERASE AG85A"/>
    <property type="match status" value="1"/>
</dbReference>
<protein>
    <submittedName>
        <fullName evidence="2">Esterase</fullName>
    </submittedName>
</protein>
<evidence type="ECO:0000313" key="2">
    <source>
        <dbReference type="EMBL" id="RYV52125.1"/>
    </source>
</evidence>
<evidence type="ECO:0000313" key="3">
    <source>
        <dbReference type="Proteomes" id="UP000293764"/>
    </source>
</evidence>
<proteinExistence type="predicted"/>
<dbReference type="Pfam" id="PF00756">
    <property type="entry name" value="Esterase"/>
    <property type="match status" value="1"/>
</dbReference>
<accession>A0A4Q5N1Z9</accession>
<keyword evidence="3" id="KW-1185">Reference proteome</keyword>
<reference evidence="2 3" key="1">
    <citation type="submission" date="2019-01" db="EMBL/GenBank/DDBJ databases">
        <title>Novel species of Cellulomonas.</title>
        <authorList>
            <person name="Liu Q."/>
            <person name="Xin Y.-H."/>
        </authorList>
    </citation>
    <scope>NUCLEOTIDE SEQUENCE [LARGE SCALE GENOMIC DNA]</scope>
    <source>
        <strain evidence="2 3">HLT2-17</strain>
    </source>
</reference>
<dbReference type="InterPro" id="IPR000801">
    <property type="entry name" value="Esterase-like"/>
</dbReference>
<keyword evidence="1" id="KW-0732">Signal</keyword>
<dbReference type="Pfam" id="PF06739">
    <property type="entry name" value="SBBP"/>
    <property type="match status" value="1"/>
</dbReference>
<organism evidence="2 3">
    <name type="scientific">Pengzhenrongella frigida</name>
    <dbReference type="NCBI Taxonomy" id="1259133"/>
    <lineage>
        <taxon>Bacteria</taxon>
        <taxon>Bacillati</taxon>
        <taxon>Actinomycetota</taxon>
        <taxon>Actinomycetes</taxon>
        <taxon>Micrococcales</taxon>
        <taxon>Pengzhenrongella</taxon>
    </lineage>
</organism>
<name>A0A4Q5N1Z9_9MICO</name>